<dbReference type="Gene3D" id="1.10.150.80">
    <property type="entry name" value="HRDC domain"/>
    <property type="match status" value="1"/>
</dbReference>
<evidence type="ECO:0000256" key="6">
    <source>
        <dbReference type="ARBA" id="ARBA00022839"/>
    </source>
</evidence>
<evidence type="ECO:0000256" key="9">
    <source>
        <dbReference type="SAM" id="MobiDB-lite"/>
    </source>
</evidence>
<keyword evidence="5" id="KW-0271">Exosome</keyword>
<dbReference type="PANTHER" id="PTHR12124:SF47">
    <property type="entry name" value="EXOSOME COMPONENT 10"/>
    <property type="match status" value="1"/>
</dbReference>
<dbReference type="Gene3D" id="3.30.420.10">
    <property type="entry name" value="Ribonuclease H-like superfamily/Ribonuclease H"/>
    <property type="match status" value="1"/>
</dbReference>
<dbReference type="STRING" id="1348612.A0A397I1X8"/>
<keyword evidence="7" id="KW-0539">Nucleus</keyword>
<feature type="domain" description="HRDC" evidence="10">
    <location>
        <begin position="446"/>
        <end position="531"/>
    </location>
</feature>
<accession>A0A397I1X8</accession>
<dbReference type="InterPro" id="IPR010997">
    <property type="entry name" value="HRDC-like_sf"/>
</dbReference>
<dbReference type="GO" id="GO:0071036">
    <property type="term" value="P:nuclear polyadenylation-dependent snoRNA catabolic process"/>
    <property type="evidence" value="ECO:0007669"/>
    <property type="project" value="TreeGrafter"/>
</dbReference>
<evidence type="ECO:0000256" key="4">
    <source>
        <dbReference type="ARBA" id="ARBA00022801"/>
    </source>
</evidence>
<dbReference type="InterPro" id="IPR044876">
    <property type="entry name" value="HRDC_dom_sf"/>
</dbReference>
<dbReference type="PANTHER" id="PTHR12124">
    <property type="entry name" value="POLYMYOSITIS/SCLERODERMA AUTOANTIGEN-RELATED"/>
    <property type="match status" value="1"/>
</dbReference>
<evidence type="ECO:0000259" key="10">
    <source>
        <dbReference type="PROSITE" id="PS50967"/>
    </source>
</evidence>
<dbReference type="GO" id="GO:0000175">
    <property type="term" value="F:3'-5'-RNA exonuclease activity"/>
    <property type="evidence" value="ECO:0007669"/>
    <property type="project" value="InterPro"/>
</dbReference>
<dbReference type="GO" id="GO:0005730">
    <property type="term" value="C:nucleolus"/>
    <property type="evidence" value="ECO:0007669"/>
    <property type="project" value="TreeGrafter"/>
</dbReference>
<dbReference type="CDD" id="cd06147">
    <property type="entry name" value="Rrp6p_like_exo"/>
    <property type="match status" value="1"/>
</dbReference>
<feature type="compositionally biased region" description="Polar residues" evidence="9">
    <location>
        <begin position="706"/>
        <end position="718"/>
    </location>
</feature>
<feature type="region of interest" description="Disordered" evidence="9">
    <location>
        <begin position="603"/>
        <end position="627"/>
    </location>
</feature>
<dbReference type="GO" id="GO:0071037">
    <property type="term" value="P:nuclear polyadenylation-dependent snRNA catabolic process"/>
    <property type="evidence" value="ECO:0007669"/>
    <property type="project" value="TreeGrafter"/>
</dbReference>
<dbReference type="InterPro" id="IPR049559">
    <property type="entry name" value="Rrp6p-like_exo"/>
</dbReference>
<dbReference type="GO" id="GO:0071039">
    <property type="term" value="P:nuclear polyadenylation-dependent CUT catabolic process"/>
    <property type="evidence" value="ECO:0007669"/>
    <property type="project" value="TreeGrafter"/>
</dbReference>
<dbReference type="AlphaFoldDB" id="A0A397I1X8"/>
<comment type="subcellular location">
    <subcellularLocation>
        <location evidence="1">Nucleus</location>
    </subcellularLocation>
</comment>
<dbReference type="EMBL" id="PQFF01000263">
    <property type="protein sequence ID" value="RHZ69192.1"/>
    <property type="molecule type" value="Genomic_DNA"/>
</dbReference>
<feature type="region of interest" description="Disordered" evidence="9">
    <location>
        <begin position="645"/>
        <end position="718"/>
    </location>
</feature>
<dbReference type="GO" id="GO:0071051">
    <property type="term" value="P:poly(A)-dependent snoRNA 3'-end processing"/>
    <property type="evidence" value="ECO:0007669"/>
    <property type="project" value="TreeGrafter"/>
</dbReference>
<evidence type="ECO:0000256" key="2">
    <source>
        <dbReference type="ARBA" id="ARBA00022552"/>
    </source>
</evidence>
<gene>
    <name evidence="11" type="ORF">Glove_287g13</name>
</gene>
<proteinExistence type="inferred from homology"/>
<reference evidence="11 12" key="1">
    <citation type="submission" date="2018-08" db="EMBL/GenBank/DDBJ databases">
        <title>Genome and evolution of the arbuscular mycorrhizal fungus Diversispora epigaea (formerly Glomus versiforme) and its bacterial endosymbionts.</title>
        <authorList>
            <person name="Sun X."/>
            <person name="Fei Z."/>
            <person name="Harrison M."/>
        </authorList>
    </citation>
    <scope>NUCLEOTIDE SEQUENCE [LARGE SCALE GENOMIC DNA]</scope>
    <source>
        <strain evidence="11 12">IT104</strain>
    </source>
</reference>
<evidence type="ECO:0000256" key="1">
    <source>
        <dbReference type="ARBA" id="ARBA00004123"/>
    </source>
</evidence>
<dbReference type="SUPFAM" id="SSF47819">
    <property type="entry name" value="HRDC-like"/>
    <property type="match status" value="1"/>
</dbReference>
<dbReference type="GO" id="GO:0071038">
    <property type="term" value="P:TRAMP-dependent tRNA surveillance pathway"/>
    <property type="evidence" value="ECO:0007669"/>
    <property type="project" value="TreeGrafter"/>
</dbReference>
<organism evidence="11 12">
    <name type="scientific">Diversispora epigaea</name>
    <dbReference type="NCBI Taxonomy" id="1348612"/>
    <lineage>
        <taxon>Eukaryota</taxon>
        <taxon>Fungi</taxon>
        <taxon>Fungi incertae sedis</taxon>
        <taxon>Mucoromycota</taxon>
        <taxon>Glomeromycotina</taxon>
        <taxon>Glomeromycetes</taxon>
        <taxon>Diversisporales</taxon>
        <taxon>Diversisporaceae</taxon>
        <taxon>Diversispora</taxon>
    </lineage>
</organism>
<keyword evidence="6" id="KW-0269">Exonuclease</keyword>
<dbReference type="SMART" id="SM00474">
    <property type="entry name" value="35EXOc"/>
    <property type="match status" value="1"/>
</dbReference>
<dbReference type="GO" id="GO:0071040">
    <property type="term" value="P:nuclear polyadenylation-dependent antisense transcript catabolic process"/>
    <property type="evidence" value="ECO:0007669"/>
    <property type="project" value="TreeGrafter"/>
</dbReference>
<dbReference type="InterPro" id="IPR045092">
    <property type="entry name" value="Rrp6-like"/>
</dbReference>
<evidence type="ECO:0000313" key="11">
    <source>
        <dbReference type="EMBL" id="RHZ69192.1"/>
    </source>
</evidence>
<feature type="compositionally biased region" description="Polar residues" evidence="9">
    <location>
        <begin position="650"/>
        <end position="678"/>
    </location>
</feature>
<protein>
    <recommendedName>
        <fullName evidence="10">HRDC domain-containing protein</fullName>
    </recommendedName>
</protein>
<dbReference type="Proteomes" id="UP000266861">
    <property type="component" value="Unassembled WGS sequence"/>
</dbReference>
<dbReference type="InterPro" id="IPR012337">
    <property type="entry name" value="RNaseH-like_sf"/>
</dbReference>
<dbReference type="Pfam" id="PF00570">
    <property type="entry name" value="HRDC"/>
    <property type="match status" value="1"/>
</dbReference>
<dbReference type="GO" id="GO:0071044">
    <property type="term" value="P:histone mRNA catabolic process"/>
    <property type="evidence" value="ECO:0007669"/>
    <property type="project" value="TreeGrafter"/>
</dbReference>
<sequence>MDSTIIAQENFEKIHTQALKEIAYYTRKQKEALPHGEVSFYRTVDSHLTSKLDGLSERIKTKLNQMIANVDIYGNEKYEGATEASDADMWYQDIIKINDLLMEGVNIAMDEVSGRNNKFAASPTQLTPTVGKVQSKSGEVNVVYSRLISRPQIKFEDKVDNSGAPFIPKLPNKPNSQVPLNIEGMKEGKCHPHPYYYEITNITYPRHIFQNKAPIKYLPVQSTPLTWVDKLDGLLDMCRKLENSQEIAVDLEHHNYRSYQGFTCLMQISTREEDFIVDVLELRNRLHLLNKSFTNPNILKVFHGADYDIVWLQKDFGVYVVNLFDTGVASYVLEMPQHSLAHLLRHYCNEDTDKKYQLADWRLRPLTEEMINYARADTHYLLYIYDNMRNELIANSNNITLNHLKVTLERSAQVSLKIYETFSYDKSGEGPAGYKRLLTKRKTSFDEKRIAVFKALHEWRDSIARLEDESVNYVLPTDMLFLLAEKMPEDPNEIGECLKENLISNQMEIIEPTGGLILDVPRRKYRGSNFSAEESILFGNTLNNETKISDEAKAKVADIMSSFTSIVPVLPRLITTVKPPPLPKKVRKRTVEEKEVVQISITERNKRKRKNKTKGNAGTSGSKSTEDIEEIIEKITEETLDFITTTTTDQESSPMTNQESSSMTNQETSTSAASTTIQPEEKTFNPYGQITEDEKLRKREPRLPTAPSSGNRSTTGKR</sequence>
<dbReference type="OrthoDB" id="2250022at2759"/>
<dbReference type="InterPro" id="IPR036397">
    <property type="entry name" value="RNaseH_sf"/>
</dbReference>
<dbReference type="GO" id="GO:0000176">
    <property type="term" value="C:nuclear exosome (RNase complex)"/>
    <property type="evidence" value="ECO:0007669"/>
    <property type="project" value="InterPro"/>
</dbReference>
<evidence type="ECO:0000256" key="5">
    <source>
        <dbReference type="ARBA" id="ARBA00022835"/>
    </source>
</evidence>
<keyword evidence="12" id="KW-1185">Reference proteome</keyword>
<dbReference type="Pfam" id="PF01612">
    <property type="entry name" value="DNA_pol_A_exo1"/>
    <property type="match status" value="1"/>
</dbReference>
<dbReference type="InterPro" id="IPR002121">
    <property type="entry name" value="HRDC_dom"/>
</dbReference>
<dbReference type="SMART" id="SM00341">
    <property type="entry name" value="HRDC"/>
    <property type="match status" value="1"/>
</dbReference>
<comment type="caution">
    <text evidence="11">The sequence shown here is derived from an EMBL/GenBank/DDBJ whole genome shotgun (WGS) entry which is preliminary data.</text>
</comment>
<dbReference type="GO" id="GO:0071035">
    <property type="term" value="P:nuclear polyadenylation-dependent rRNA catabolic process"/>
    <property type="evidence" value="ECO:0007669"/>
    <property type="project" value="TreeGrafter"/>
</dbReference>
<keyword evidence="4" id="KW-0378">Hydrolase</keyword>
<dbReference type="PROSITE" id="PS50967">
    <property type="entry name" value="HRDC"/>
    <property type="match status" value="1"/>
</dbReference>
<keyword evidence="3" id="KW-0540">Nuclease</keyword>
<dbReference type="GO" id="GO:0003727">
    <property type="term" value="F:single-stranded RNA binding"/>
    <property type="evidence" value="ECO:0007669"/>
    <property type="project" value="TreeGrafter"/>
</dbReference>
<dbReference type="Pfam" id="PF08066">
    <property type="entry name" value="PMC2NT"/>
    <property type="match status" value="1"/>
</dbReference>
<evidence type="ECO:0000256" key="7">
    <source>
        <dbReference type="ARBA" id="ARBA00023242"/>
    </source>
</evidence>
<evidence type="ECO:0000256" key="3">
    <source>
        <dbReference type="ARBA" id="ARBA00022722"/>
    </source>
</evidence>
<name>A0A397I1X8_9GLOM</name>
<evidence type="ECO:0000256" key="8">
    <source>
        <dbReference type="ARBA" id="ARBA00043957"/>
    </source>
</evidence>
<evidence type="ECO:0000313" key="12">
    <source>
        <dbReference type="Proteomes" id="UP000266861"/>
    </source>
</evidence>
<dbReference type="GO" id="GO:0000467">
    <property type="term" value="P:exonucleolytic trimming to generate mature 3'-end of 5.8S rRNA from tricistronic rRNA transcript (SSU-rRNA, 5.8S rRNA, LSU-rRNA)"/>
    <property type="evidence" value="ECO:0007669"/>
    <property type="project" value="InterPro"/>
</dbReference>
<dbReference type="InterPro" id="IPR002562">
    <property type="entry name" value="3'-5'_exonuclease_dom"/>
</dbReference>
<dbReference type="FunFam" id="1.10.150.80:FF:000001">
    <property type="entry name" value="Putative exosome component 10"/>
    <property type="match status" value="1"/>
</dbReference>
<dbReference type="FunFam" id="3.30.420.10:FF:000059">
    <property type="entry name" value="Exosome complex exonuclease Rrp6"/>
    <property type="match status" value="1"/>
</dbReference>
<keyword evidence="2" id="KW-0698">rRNA processing</keyword>
<comment type="similarity">
    <text evidence="8">Belongs to the exosome component 10/RRP6 family.</text>
</comment>
<dbReference type="SUPFAM" id="SSF53098">
    <property type="entry name" value="Ribonuclease H-like"/>
    <property type="match status" value="1"/>
</dbReference>
<dbReference type="InterPro" id="IPR012588">
    <property type="entry name" value="Exosome-assoc_fac_Rrp6_N"/>
</dbReference>
<dbReference type="GO" id="GO:0000166">
    <property type="term" value="F:nucleotide binding"/>
    <property type="evidence" value="ECO:0007669"/>
    <property type="project" value="InterPro"/>
</dbReference>